<feature type="transmembrane region" description="Helical" evidence="8">
    <location>
        <begin position="44"/>
        <end position="65"/>
    </location>
</feature>
<feature type="transmembrane region" description="Helical" evidence="8">
    <location>
        <begin position="193"/>
        <end position="210"/>
    </location>
</feature>
<name>A0A4Q7LFJ6_9BURK</name>
<reference evidence="10 11" key="1">
    <citation type="submission" date="2019-02" db="EMBL/GenBank/DDBJ databases">
        <title>Genomic Encyclopedia of Type Strains, Phase IV (KMG-IV): sequencing the most valuable type-strain genomes for metagenomic binning, comparative biology and taxonomic classification.</title>
        <authorList>
            <person name="Goeker M."/>
        </authorList>
    </citation>
    <scope>NUCLEOTIDE SEQUENCE [LARGE SCALE GENOMIC DNA]</scope>
    <source>
        <strain evidence="10 11">DSM 10617</strain>
    </source>
</reference>
<feature type="transmembrane region" description="Helical" evidence="8">
    <location>
        <begin position="155"/>
        <end position="172"/>
    </location>
</feature>
<dbReference type="RefSeq" id="WP_207224847.1">
    <property type="nucleotide sequence ID" value="NZ_SGWV01000011.1"/>
</dbReference>
<dbReference type="InterPro" id="IPR001905">
    <property type="entry name" value="Ammonium_transpt"/>
</dbReference>
<dbReference type="AlphaFoldDB" id="A0A4Q7LFJ6"/>
<dbReference type="Proteomes" id="UP000293433">
    <property type="component" value="Unassembled WGS sequence"/>
</dbReference>
<evidence type="ECO:0000259" key="9">
    <source>
        <dbReference type="Pfam" id="PF00909"/>
    </source>
</evidence>
<gene>
    <name evidence="10" type="ORF">EV685_3144</name>
</gene>
<feature type="transmembrane region" description="Helical" evidence="8">
    <location>
        <begin position="307"/>
        <end position="328"/>
    </location>
</feature>
<keyword evidence="6 8" id="KW-0472">Membrane</keyword>
<evidence type="ECO:0000256" key="6">
    <source>
        <dbReference type="ARBA" id="ARBA00023136"/>
    </source>
</evidence>
<sequence>MTDLINLAWVALCTALVFFMQAGFALVEGGFARAKNSINVIMKIYLGTCFIGLCFWLVGYGLAFGSSAGGLYGMSGFMPLQLESMAAVSLLYQMMFCTTAVTIVSGAVAERMRYGAYLAFAVVMALVIYPVYAHWAWNPDGWLKQMGFVDFAGDGAVHSIGAWCSLAGLLVVGPRLGRYSKQGEVRDIPGHNLPMVALGGFILWLGWFGFNGGSISGLDSANLGIVLLNTYLGACAGGLGALAFMKLGGKPVLMSASINGSLCGLVSITGGASTMNPATAVIAGAVGGILCTWGAEKIRQWRVDDAVDAIAVHGIGGVWGLIAAGLFFEGDLFNLQRVGVQLIGAGAAFLWAFPMAWAAFKLIDRLLVLRAPTLNEQRGLDHTEHHEIAYPEFQDSPGQLSMGARTEARDVA</sequence>
<feature type="transmembrane region" description="Helical" evidence="8">
    <location>
        <begin position="252"/>
        <end position="272"/>
    </location>
</feature>
<feature type="transmembrane region" description="Helical" evidence="8">
    <location>
        <begin position="85"/>
        <end position="109"/>
    </location>
</feature>
<dbReference type="Pfam" id="PF00909">
    <property type="entry name" value="Ammonium_transp"/>
    <property type="match status" value="1"/>
</dbReference>
<dbReference type="GO" id="GO:0005886">
    <property type="term" value="C:plasma membrane"/>
    <property type="evidence" value="ECO:0007669"/>
    <property type="project" value="UniProtKB-SubCell"/>
</dbReference>
<keyword evidence="11" id="KW-1185">Reference proteome</keyword>
<comment type="subcellular location">
    <subcellularLocation>
        <location evidence="8">Cell membrane</location>
        <topology evidence="8">Multi-pass membrane protein</topology>
    </subcellularLocation>
    <subcellularLocation>
        <location evidence="1">Membrane</location>
        <topology evidence="1">Multi-pass membrane protein</topology>
    </subcellularLocation>
</comment>
<evidence type="ECO:0000256" key="3">
    <source>
        <dbReference type="ARBA" id="ARBA00022448"/>
    </source>
</evidence>
<evidence type="ECO:0000256" key="7">
    <source>
        <dbReference type="ARBA" id="ARBA00023177"/>
    </source>
</evidence>
<evidence type="ECO:0000256" key="5">
    <source>
        <dbReference type="ARBA" id="ARBA00022989"/>
    </source>
</evidence>
<feature type="transmembrane region" description="Helical" evidence="8">
    <location>
        <begin position="116"/>
        <end position="135"/>
    </location>
</feature>
<dbReference type="PANTHER" id="PTHR11730:SF6">
    <property type="entry name" value="AMMONIUM TRANSPORTER"/>
    <property type="match status" value="1"/>
</dbReference>
<protein>
    <recommendedName>
        <fullName evidence="8">Ammonium transporter</fullName>
    </recommendedName>
</protein>
<dbReference type="Gene3D" id="1.10.3430.10">
    <property type="entry name" value="Ammonium transporter AmtB like domains"/>
    <property type="match status" value="1"/>
</dbReference>
<dbReference type="InterPro" id="IPR024041">
    <property type="entry name" value="NH4_transpt_AmtB-like_dom"/>
</dbReference>
<feature type="transmembrane region" description="Helical" evidence="8">
    <location>
        <begin position="6"/>
        <end position="32"/>
    </location>
</feature>
<keyword evidence="3 8" id="KW-0813">Transport</keyword>
<feature type="transmembrane region" description="Helical" evidence="8">
    <location>
        <begin position="222"/>
        <end position="245"/>
    </location>
</feature>
<dbReference type="EMBL" id="SGWV01000011">
    <property type="protein sequence ID" value="RZS51959.1"/>
    <property type="molecule type" value="Genomic_DNA"/>
</dbReference>
<keyword evidence="7 8" id="KW-0924">Ammonia transport</keyword>
<dbReference type="PANTHER" id="PTHR11730">
    <property type="entry name" value="AMMONIUM TRANSPORTER"/>
    <property type="match status" value="1"/>
</dbReference>
<organism evidence="10 11">
    <name type="scientific">Sphaerotilus mobilis</name>
    <dbReference type="NCBI Taxonomy" id="47994"/>
    <lineage>
        <taxon>Bacteria</taxon>
        <taxon>Pseudomonadati</taxon>
        <taxon>Pseudomonadota</taxon>
        <taxon>Betaproteobacteria</taxon>
        <taxon>Burkholderiales</taxon>
        <taxon>Sphaerotilaceae</taxon>
        <taxon>Sphaerotilus</taxon>
    </lineage>
</organism>
<evidence type="ECO:0000256" key="8">
    <source>
        <dbReference type="RuleBase" id="RU362002"/>
    </source>
</evidence>
<comment type="caution">
    <text evidence="10">The sequence shown here is derived from an EMBL/GenBank/DDBJ whole genome shotgun (WGS) entry which is preliminary data.</text>
</comment>
<feature type="domain" description="Ammonium transporter AmtB-like" evidence="9">
    <location>
        <begin position="8"/>
        <end position="390"/>
    </location>
</feature>
<keyword evidence="5 8" id="KW-1133">Transmembrane helix</keyword>
<feature type="transmembrane region" description="Helical" evidence="8">
    <location>
        <begin position="278"/>
        <end position="295"/>
    </location>
</feature>
<proteinExistence type="inferred from homology"/>
<dbReference type="SUPFAM" id="SSF111352">
    <property type="entry name" value="Ammonium transporter"/>
    <property type="match status" value="1"/>
</dbReference>
<evidence type="ECO:0000256" key="1">
    <source>
        <dbReference type="ARBA" id="ARBA00004141"/>
    </source>
</evidence>
<evidence type="ECO:0000313" key="11">
    <source>
        <dbReference type="Proteomes" id="UP000293433"/>
    </source>
</evidence>
<comment type="similarity">
    <text evidence="2 8">Belongs to the ammonia transporter channel (TC 1.A.11.2) family.</text>
</comment>
<feature type="transmembrane region" description="Helical" evidence="8">
    <location>
        <begin position="340"/>
        <end position="360"/>
    </location>
</feature>
<dbReference type="GO" id="GO:0008519">
    <property type="term" value="F:ammonium channel activity"/>
    <property type="evidence" value="ECO:0007669"/>
    <property type="project" value="InterPro"/>
</dbReference>
<evidence type="ECO:0000256" key="4">
    <source>
        <dbReference type="ARBA" id="ARBA00022692"/>
    </source>
</evidence>
<dbReference type="InterPro" id="IPR029020">
    <property type="entry name" value="Ammonium/urea_transptr"/>
</dbReference>
<dbReference type="NCBIfam" id="TIGR00836">
    <property type="entry name" value="amt"/>
    <property type="match status" value="1"/>
</dbReference>
<keyword evidence="4 8" id="KW-0812">Transmembrane</keyword>
<evidence type="ECO:0000313" key="10">
    <source>
        <dbReference type="EMBL" id="RZS51959.1"/>
    </source>
</evidence>
<accession>A0A4Q7LFJ6</accession>
<dbReference type="GO" id="GO:0097272">
    <property type="term" value="P:ammonium homeostasis"/>
    <property type="evidence" value="ECO:0007669"/>
    <property type="project" value="TreeGrafter"/>
</dbReference>
<evidence type="ECO:0000256" key="2">
    <source>
        <dbReference type="ARBA" id="ARBA00005887"/>
    </source>
</evidence>